<keyword evidence="2" id="KW-1185">Reference proteome</keyword>
<organism evidence="1 2">
    <name type="scientific">Manihot esculenta</name>
    <name type="common">Cassava</name>
    <name type="synonym">Jatropha manihot</name>
    <dbReference type="NCBI Taxonomy" id="3983"/>
    <lineage>
        <taxon>Eukaryota</taxon>
        <taxon>Viridiplantae</taxon>
        <taxon>Streptophyta</taxon>
        <taxon>Embryophyta</taxon>
        <taxon>Tracheophyta</taxon>
        <taxon>Spermatophyta</taxon>
        <taxon>Magnoliopsida</taxon>
        <taxon>eudicotyledons</taxon>
        <taxon>Gunneridae</taxon>
        <taxon>Pentapetalae</taxon>
        <taxon>rosids</taxon>
        <taxon>fabids</taxon>
        <taxon>Malpighiales</taxon>
        <taxon>Euphorbiaceae</taxon>
        <taxon>Crotonoideae</taxon>
        <taxon>Manihoteae</taxon>
        <taxon>Manihot</taxon>
    </lineage>
</organism>
<dbReference type="EMBL" id="CM004396">
    <property type="protein sequence ID" value="KAG8645622.1"/>
    <property type="molecule type" value="Genomic_DNA"/>
</dbReference>
<proteinExistence type="predicted"/>
<name>A0ACB7GZ89_MANES</name>
<gene>
    <name evidence="1" type="ORF">MANES_10G077840v8</name>
</gene>
<accession>A0ACB7GZ89</accession>
<protein>
    <submittedName>
        <fullName evidence="1">Uncharacterized protein</fullName>
    </submittedName>
</protein>
<reference evidence="2" key="1">
    <citation type="journal article" date="2016" name="Nat. Biotechnol.">
        <title>Sequencing wild and cultivated cassava and related species reveals extensive interspecific hybridization and genetic diversity.</title>
        <authorList>
            <person name="Bredeson J.V."/>
            <person name="Lyons J.B."/>
            <person name="Prochnik S.E."/>
            <person name="Wu G.A."/>
            <person name="Ha C.M."/>
            <person name="Edsinger-Gonzales E."/>
            <person name="Grimwood J."/>
            <person name="Schmutz J."/>
            <person name="Rabbi I.Y."/>
            <person name="Egesi C."/>
            <person name="Nauluvula P."/>
            <person name="Lebot V."/>
            <person name="Ndunguru J."/>
            <person name="Mkamilo G."/>
            <person name="Bart R.S."/>
            <person name="Setter T.L."/>
            <person name="Gleadow R.M."/>
            <person name="Kulakow P."/>
            <person name="Ferguson M.E."/>
            <person name="Rounsley S."/>
            <person name="Rokhsar D.S."/>
        </authorList>
    </citation>
    <scope>NUCLEOTIDE SEQUENCE [LARGE SCALE GENOMIC DNA]</scope>
    <source>
        <strain evidence="2">cv. AM560-2</strain>
    </source>
</reference>
<evidence type="ECO:0000313" key="2">
    <source>
        <dbReference type="Proteomes" id="UP000091857"/>
    </source>
</evidence>
<sequence length="175" mass="20271">MALGAKIKLGIVEGAVSTPNKDFENYKQWKRCDFMVTSWILNSISKVLIYGFIYTASTRDIRLEISKRFGECNNLMIYELHRKISLISQENVSVSVHFTKLKRFWDELGSMKTLHACTYGASKAISKITNRNKFMQFLMGQNDVFGFLRDQILGMDPLPTVNKIYSMVVKFEFQR</sequence>
<evidence type="ECO:0000313" key="1">
    <source>
        <dbReference type="EMBL" id="KAG8645622.1"/>
    </source>
</evidence>
<dbReference type="Proteomes" id="UP000091857">
    <property type="component" value="Chromosome 10"/>
</dbReference>
<comment type="caution">
    <text evidence="1">The sequence shown here is derived from an EMBL/GenBank/DDBJ whole genome shotgun (WGS) entry which is preliminary data.</text>
</comment>